<dbReference type="STRING" id="192904.SAMN04488514_108146"/>
<gene>
    <name evidence="2" type="ORF">SAMN04488514_108146</name>
</gene>
<dbReference type="EMBL" id="FNGV01000008">
    <property type="protein sequence ID" value="SDM40331.1"/>
    <property type="molecule type" value="Genomic_DNA"/>
</dbReference>
<organism evidence="2 3">
    <name type="scientific">Kriegella aquimaris</name>
    <dbReference type="NCBI Taxonomy" id="192904"/>
    <lineage>
        <taxon>Bacteria</taxon>
        <taxon>Pseudomonadati</taxon>
        <taxon>Bacteroidota</taxon>
        <taxon>Flavobacteriia</taxon>
        <taxon>Flavobacteriales</taxon>
        <taxon>Flavobacteriaceae</taxon>
        <taxon>Kriegella</taxon>
    </lineage>
</organism>
<evidence type="ECO:0008006" key="4">
    <source>
        <dbReference type="Google" id="ProtNLM"/>
    </source>
</evidence>
<dbReference type="RefSeq" id="WP_089891600.1">
    <property type="nucleotide sequence ID" value="NZ_FNGV01000008.1"/>
</dbReference>
<feature type="transmembrane region" description="Helical" evidence="1">
    <location>
        <begin position="43"/>
        <end position="67"/>
    </location>
</feature>
<feature type="transmembrane region" description="Helical" evidence="1">
    <location>
        <begin position="228"/>
        <end position="248"/>
    </location>
</feature>
<evidence type="ECO:0000313" key="2">
    <source>
        <dbReference type="EMBL" id="SDM40331.1"/>
    </source>
</evidence>
<proteinExistence type="predicted"/>
<keyword evidence="1" id="KW-1133">Transmembrane helix</keyword>
<dbReference type="OrthoDB" id="5189031at2"/>
<keyword evidence="3" id="KW-1185">Reference proteome</keyword>
<protein>
    <recommendedName>
        <fullName evidence="4">TspO and MBR related proteins</fullName>
    </recommendedName>
</protein>
<feature type="transmembrane region" description="Helical" evidence="1">
    <location>
        <begin position="87"/>
        <end position="105"/>
    </location>
</feature>
<dbReference type="PANTHER" id="PTHR33802:SF1">
    <property type="entry name" value="XK-RELATED PROTEIN"/>
    <property type="match status" value="1"/>
</dbReference>
<name>A0A1G9SY20_9FLAO</name>
<dbReference type="PANTHER" id="PTHR33802">
    <property type="entry name" value="SI:CH211-161H7.5-RELATED"/>
    <property type="match status" value="1"/>
</dbReference>
<keyword evidence="1" id="KW-0812">Transmembrane</keyword>
<dbReference type="Proteomes" id="UP000199440">
    <property type="component" value="Unassembled WGS sequence"/>
</dbReference>
<sequence>MKKKLAIFNLLSVILVIGVNYISQSVRLNDLTIGEISAKYVNLFTLASYAFAIWGLIFLSLLAYAIFQVRRAFFSQKESTFIEQTGYWFVIANILNCSWVIAFVYDYTALSVLIMLGILFSLLKIVLNTNMERWDAPIEIIAFVWWPICLYSGWITVATIANISLYLTKMGWDGAFLSEEHWTIVMIIAATAINIAMIVYRNMREFAAVGIWSLLAIFVRHNGSLDTIAYSALFCSFILLAAIGIHGYQNRKTNPMSKLMERIKE</sequence>
<feature type="transmembrane region" description="Helical" evidence="1">
    <location>
        <begin position="206"/>
        <end position="222"/>
    </location>
</feature>
<feature type="transmembrane region" description="Helical" evidence="1">
    <location>
        <begin position="5"/>
        <end position="23"/>
    </location>
</feature>
<reference evidence="2 3" key="1">
    <citation type="submission" date="2016-10" db="EMBL/GenBank/DDBJ databases">
        <authorList>
            <person name="de Groot N.N."/>
        </authorList>
    </citation>
    <scope>NUCLEOTIDE SEQUENCE [LARGE SCALE GENOMIC DNA]</scope>
    <source>
        <strain evidence="2 3">DSM 19886</strain>
    </source>
</reference>
<feature type="transmembrane region" description="Helical" evidence="1">
    <location>
        <begin position="181"/>
        <end position="199"/>
    </location>
</feature>
<evidence type="ECO:0000256" key="1">
    <source>
        <dbReference type="SAM" id="Phobius"/>
    </source>
</evidence>
<keyword evidence="1" id="KW-0472">Membrane</keyword>
<dbReference type="AlphaFoldDB" id="A0A1G9SY20"/>
<feature type="transmembrane region" description="Helical" evidence="1">
    <location>
        <begin position="140"/>
        <end position="161"/>
    </location>
</feature>
<accession>A0A1G9SY20</accession>
<feature type="transmembrane region" description="Helical" evidence="1">
    <location>
        <begin position="111"/>
        <end position="128"/>
    </location>
</feature>
<evidence type="ECO:0000313" key="3">
    <source>
        <dbReference type="Proteomes" id="UP000199440"/>
    </source>
</evidence>